<reference evidence="3 4" key="1">
    <citation type="journal article" date="2018" name="J. Microbiol.">
        <title>Bacillus spongiae sp. nov., isolated from sponge of Jeju Island.</title>
        <authorList>
            <person name="Lee G.E."/>
            <person name="Im W.T."/>
            <person name="Park J.S."/>
        </authorList>
    </citation>
    <scope>NUCLEOTIDE SEQUENCE [LARGE SCALE GENOMIC DNA]</scope>
    <source>
        <strain evidence="3 4">135PIL107-10</strain>
    </source>
</reference>
<comment type="caution">
    <text evidence="3">The sequence shown here is derived from an EMBL/GenBank/DDBJ whole genome shotgun (WGS) entry which is preliminary data.</text>
</comment>
<evidence type="ECO:0000313" key="3">
    <source>
        <dbReference type="EMBL" id="MEI5909661.1"/>
    </source>
</evidence>
<gene>
    <name evidence="3" type="ORF">WAK64_21945</name>
</gene>
<dbReference type="EMBL" id="JBBAXC010000034">
    <property type="protein sequence ID" value="MEI5909661.1"/>
    <property type="molecule type" value="Genomic_DNA"/>
</dbReference>
<proteinExistence type="predicted"/>
<accession>A0ABU8HKG2</accession>
<keyword evidence="4" id="KW-1185">Reference proteome</keyword>
<evidence type="ECO:0000313" key="4">
    <source>
        <dbReference type="Proteomes" id="UP001312865"/>
    </source>
</evidence>
<dbReference type="PANTHER" id="PTHR33055:SF13">
    <property type="entry name" value="TRANSPOSASE"/>
    <property type="match status" value="1"/>
</dbReference>
<dbReference type="InterPro" id="IPR003346">
    <property type="entry name" value="Transposase_20"/>
</dbReference>
<name>A0ABU8HKG2_9BACI</name>
<feature type="domain" description="Transposase IS110-like N-terminal" evidence="1">
    <location>
        <begin position="5"/>
        <end position="163"/>
    </location>
</feature>
<evidence type="ECO:0000259" key="2">
    <source>
        <dbReference type="Pfam" id="PF02371"/>
    </source>
</evidence>
<dbReference type="NCBIfam" id="NF033542">
    <property type="entry name" value="transpos_IS110"/>
    <property type="match status" value="1"/>
</dbReference>
<dbReference type="Pfam" id="PF02371">
    <property type="entry name" value="Transposase_20"/>
    <property type="match status" value="1"/>
</dbReference>
<organism evidence="3 4">
    <name type="scientific">Bacillus spongiae</name>
    <dbReference type="NCBI Taxonomy" id="2683610"/>
    <lineage>
        <taxon>Bacteria</taxon>
        <taxon>Bacillati</taxon>
        <taxon>Bacillota</taxon>
        <taxon>Bacilli</taxon>
        <taxon>Bacillales</taxon>
        <taxon>Bacillaceae</taxon>
        <taxon>Bacillus</taxon>
    </lineage>
</organism>
<sequence length="400" mass="46456">MDPVIGLDVAKGESQVQAFLARKQPFGKTFKFKHDTNGLRDFFSFFKEVESHAELKPVIVFESTGHYHEPILQFLEEKRITYYLVNPVVSYETKKSSLRKVKSDPADAKHLCEMYYKEDLVAYQRKNIQTMNLRNLNRQHDSLTRNYVQLKLQFQTILDHVFPEYKGVFSNLYAPLSLKTLFLFLYPTSHEVLKIPTEELATEMHGIGGKRSYGWFYEKALKLKESAERNPFKKTLYQSHLVTLKMYIQMLLQQREFLNVLEKEIESLAMEFEEYEILTSIPGIGTKIAATLISEIGDVTQFSHPKKLVAYAGIDPRVYQSGKFTATINRITKRGSTKLRQTLYTAVQCGLTNNRNVKIRAYYDKKRSEGKPHKVAIIACANKLLHWIYAILKHKRKFTA</sequence>
<dbReference type="RefSeq" id="WP_336589104.1">
    <property type="nucleotide sequence ID" value="NZ_JBBAXC010000034.1"/>
</dbReference>
<dbReference type="InterPro" id="IPR047650">
    <property type="entry name" value="Transpos_IS110"/>
</dbReference>
<dbReference type="Proteomes" id="UP001312865">
    <property type="component" value="Unassembled WGS sequence"/>
</dbReference>
<feature type="domain" description="Transposase IS116/IS110/IS902 C-terminal" evidence="2">
    <location>
        <begin position="276"/>
        <end position="363"/>
    </location>
</feature>
<dbReference type="PANTHER" id="PTHR33055">
    <property type="entry name" value="TRANSPOSASE FOR INSERTION SEQUENCE ELEMENT IS1111A"/>
    <property type="match status" value="1"/>
</dbReference>
<evidence type="ECO:0000259" key="1">
    <source>
        <dbReference type="Pfam" id="PF01548"/>
    </source>
</evidence>
<dbReference type="Pfam" id="PF01548">
    <property type="entry name" value="DEDD_Tnp_IS110"/>
    <property type="match status" value="1"/>
</dbReference>
<protein>
    <submittedName>
        <fullName evidence="3">IS110 family transposase</fullName>
    </submittedName>
</protein>
<dbReference type="InterPro" id="IPR002525">
    <property type="entry name" value="Transp_IS110-like_N"/>
</dbReference>